<dbReference type="InterPro" id="IPR046837">
    <property type="entry name" value="Laa1/Sip1/HEATR5-like_HEAT"/>
</dbReference>
<dbReference type="InterPro" id="IPR040108">
    <property type="entry name" value="Laa1/Sip1/HEATR5"/>
</dbReference>
<reference evidence="3" key="1">
    <citation type="submission" date="2025-08" db="UniProtKB">
        <authorList>
            <consortium name="Ensembl"/>
        </authorList>
    </citation>
    <scope>IDENTIFICATION</scope>
</reference>
<dbReference type="Proteomes" id="UP000694546">
    <property type="component" value="Chromosome 5"/>
</dbReference>
<evidence type="ECO:0000256" key="2">
    <source>
        <dbReference type="SAM" id="MobiDB-lite"/>
    </source>
</evidence>
<sequence length="2025" mass="216112">MEQDHSLLLDEEACALLGVPQRSEVVFQWLTNLKHLLPATTRVEVKANQVRLVNQLQGVLTGSPGPPTRCLLAHCLALLYRLGDPLSAGQSVDMCNAIIRSKDDAPSSLPTRLAAIACLGSLYEQLGRTLLHSFKDSLVNLLKAFRNAESQGRYEILLAVERALRGLGSGPSPCHREIYKVARASLTDRSLGVRWAAAMCLLELQREAVFLWSSELHNMATLCCRAFQGSTYQVRVGVARLLGTLLAAALQPRQPIGTQDRPGGRGRTLEEVMDVLTAGFLRGGASFLRASGDMLKGTSSVGKDVRMGVAQACVVMVSTMGSSWLEGSLPGLLGLLAPLAHQPRAAHSPASSACTRACLSYILRSVLGPLLGEKALANAARHVCLAVHTHTAALGETTGSPEGVQGHIMLECYLLELARVLRSLASTAAPLITDPSLLDTVASVLLHPAASARLAAAWCLRSVAMAMPSQRCVLLDRCAERLAALKSSPEAVSGYSAAVAALLAGAQHCALGLPHSKAKLVLGVAEDLLRSANQNSRLSLQRTQAGWLLLSSLCTLGAAVLEHHLDRVLLLVRCVFPPSVREQDMELHRGDCFTWQVTLEGRAGALCVLRSLLLHCRELLTDDIISRLLTPLACAVALLAKCSSLTRSYGPPLRPWAVLYRLRLYQVLALLPPHTYQESYGVVMKELLSDLSGPENATQPCSDLTLLPALCHHDDLMLLGPAFGPLGRGSIEERLHSSSVGGGNLENDPFSLCDGGEDSPAPLPPAVALTAAAVQLFGELFPQVITALQILEQFSRSLSQLKGQKQQTVQTHVCAALCSLLKHLGSSGLSLGPEELRAPALALLVGALENSSPLLRCAAAEGLARLVQAVNDPGFTHTLLRSGRDAVARSGHALAVGALYRYVGGVQSPQHLTSCLGVLNTLAQDTSSPELQTWCVYGVCVLLDVPSGGGVCVSVCEPSVGLLVQLLLSSPPSPPGLPHALGRLLHALTSALGPELQSARPAVSVLRASCVLACWMLQTSPDPLVQSQLVSCLQNLYLFCPAHIHLERLVPLLCEMLLDSSVLVGVCCSYVCVRGSVLSCVRQLAQRGALQVAQHAVGLVKELHRRDHSQLELTLKEVGLEGALFLLLDQEQEEVIRRDVQETLVHLLVSGVQRGRLLHWIKLCKDVLSASSDSGAVEPEEEGGDDWAVFRAVPQGAGPFSALGWRTRGFATRCVGRLLELSQNAGPAHFNITLAQELRQVQTEDFLVLHLGELVRMSFMAATDSSDAVRLSGLQALLLIIRAFSSSPEPEFPGHSLLEQYQANVGAALRPAFSVDAPPDVTAKACQVCSAWLSSGVVSDLRDLRRVHQLLVSSLAKLQGGRDRPSPLYNEAAVTMETLAVLQAWAEVYIVAVQRQGDAPGPEDPTNEDSGSVSVGADLLELVQSDLPTLSRLWLAALQDHSALSLPQEDAAQLPAAGGVFFTAETKQQARSHYTSCWAPILHASALWLQSTGFVMSEEEPAHLSRPATPTSMGQRDSGGGAKSQEDIGTDRLNLILGVSVAFLCSPHSEDQIENITSCLWALQALLSVGWPRAKVGNDQVLSVELVSVLHRVMVTREGAELQPAVLQLVQQIVRAAQEHVREKRYSAEVDDGACEKENLPEFGEGRDTGGLVPGRSLVLAALELCLHVLLRKIPRLSPALTGTPAAGGPGGPGGPLVLSGEDWLLVASALDILSHLPSICSPEGSVSVLPSLLFLLLGVLRELLLQPNINTAPQQRALQALQGVVSSPLGRQEKSRGGWTLLLGAALNTVIYGHLSLSMSLPAVDQGAVDQVGVLRVLTVFLVSAGPEVVLVQPVLGSCLRRYTRALHSKDPLVVSVCLQMLTTVFQTQSGVAAPYIRTLGPPLLRYLQGAERRRPQTPGELQGVLEALRAMEALVSASDPTNRPQLMAVFLPILISFLMDENALGSAPSASRALHESALKDLMRLGPQSPSVFRSLMSSSPQLKARLQAAIQGNQESLNAKASAAANRTSKTSPSITLKTNFL</sequence>
<dbReference type="PANTHER" id="PTHR21663:SF1">
    <property type="entry name" value="HEAT REPEAT-CONTAINING PROTEIN 5A"/>
    <property type="match status" value="1"/>
</dbReference>
<dbReference type="SUPFAM" id="SSF48371">
    <property type="entry name" value="ARM repeat"/>
    <property type="match status" value="2"/>
</dbReference>
<dbReference type="GO" id="GO:0006897">
    <property type="term" value="P:endocytosis"/>
    <property type="evidence" value="ECO:0007669"/>
    <property type="project" value="TreeGrafter"/>
</dbReference>
<evidence type="ECO:0000313" key="4">
    <source>
        <dbReference type="Proteomes" id="UP000694546"/>
    </source>
</evidence>
<dbReference type="PANTHER" id="PTHR21663">
    <property type="entry name" value="HYPOTHETICAL HEAT DOMAIN-CONTAINING"/>
    <property type="match status" value="1"/>
</dbReference>
<dbReference type="Pfam" id="PF25468">
    <property type="entry name" value="HEAT_HEATR5A"/>
    <property type="match status" value="1"/>
</dbReference>
<dbReference type="GO" id="GO:0042147">
    <property type="term" value="P:retrograde transport, endosome to Golgi"/>
    <property type="evidence" value="ECO:0007669"/>
    <property type="project" value="TreeGrafter"/>
</dbReference>
<proteinExistence type="inferred from homology"/>
<dbReference type="GO" id="GO:0008104">
    <property type="term" value="P:intracellular protein localization"/>
    <property type="evidence" value="ECO:0007669"/>
    <property type="project" value="TreeGrafter"/>
</dbReference>
<dbReference type="Gene3D" id="1.25.10.10">
    <property type="entry name" value="Leucine-rich Repeat Variant"/>
    <property type="match status" value="2"/>
</dbReference>
<dbReference type="Pfam" id="PF20210">
    <property type="entry name" value="Laa1_Sip1_HTR5"/>
    <property type="match status" value="1"/>
</dbReference>
<protein>
    <submittedName>
        <fullName evidence="3">HEAT repeat containing 5A</fullName>
    </submittedName>
</protein>
<keyword evidence="4" id="KW-1185">Reference proteome</keyword>
<evidence type="ECO:0000256" key="1">
    <source>
        <dbReference type="ARBA" id="ARBA00008304"/>
    </source>
</evidence>
<comment type="similarity">
    <text evidence="1">Belongs to the HEATR5 family.</text>
</comment>
<dbReference type="GeneTree" id="ENSGT00390000006205"/>
<dbReference type="GO" id="GO:0016020">
    <property type="term" value="C:membrane"/>
    <property type="evidence" value="ECO:0007669"/>
    <property type="project" value="TreeGrafter"/>
</dbReference>
<accession>A0A8C5AJM8</accession>
<organism evidence="3 4">
    <name type="scientific">Gadus morhua</name>
    <name type="common">Atlantic cod</name>
    <dbReference type="NCBI Taxonomy" id="8049"/>
    <lineage>
        <taxon>Eukaryota</taxon>
        <taxon>Metazoa</taxon>
        <taxon>Chordata</taxon>
        <taxon>Craniata</taxon>
        <taxon>Vertebrata</taxon>
        <taxon>Euteleostomi</taxon>
        <taxon>Actinopterygii</taxon>
        <taxon>Neopterygii</taxon>
        <taxon>Teleostei</taxon>
        <taxon>Neoteleostei</taxon>
        <taxon>Acanthomorphata</taxon>
        <taxon>Zeiogadaria</taxon>
        <taxon>Gadariae</taxon>
        <taxon>Gadiformes</taxon>
        <taxon>Gadoidei</taxon>
        <taxon>Gadidae</taxon>
        <taxon>Gadus</taxon>
    </lineage>
</organism>
<reference evidence="3" key="2">
    <citation type="submission" date="2025-09" db="UniProtKB">
        <authorList>
            <consortium name="Ensembl"/>
        </authorList>
    </citation>
    <scope>IDENTIFICATION</scope>
</reference>
<dbReference type="GO" id="GO:0005829">
    <property type="term" value="C:cytosol"/>
    <property type="evidence" value="ECO:0007669"/>
    <property type="project" value="GOC"/>
</dbReference>
<dbReference type="InterPro" id="IPR011989">
    <property type="entry name" value="ARM-like"/>
</dbReference>
<dbReference type="GO" id="GO:0030139">
    <property type="term" value="C:endocytic vesicle"/>
    <property type="evidence" value="ECO:0007669"/>
    <property type="project" value="TreeGrafter"/>
</dbReference>
<evidence type="ECO:0000313" key="3">
    <source>
        <dbReference type="Ensembl" id="ENSGMOP00000032373.1"/>
    </source>
</evidence>
<dbReference type="OMA" id="ETNSICI"/>
<dbReference type="GO" id="GO:0005794">
    <property type="term" value="C:Golgi apparatus"/>
    <property type="evidence" value="ECO:0007669"/>
    <property type="project" value="TreeGrafter"/>
</dbReference>
<name>A0A8C5AJM8_GADMO</name>
<dbReference type="InterPro" id="IPR016024">
    <property type="entry name" value="ARM-type_fold"/>
</dbReference>
<dbReference type="Ensembl" id="ENSGMOT00000047582.1">
    <property type="protein sequence ID" value="ENSGMOP00000032373.1"/>
    <property type="gene ID" value="ENSGMOG00000033228.1"/>
</dbReference>
<gene>
    <name evidence="3" type="primary">HEATR5A</name>
</gene>
<feature type="region of interest" description="Disordered" evidence="2">
    <location>
        <begin position="1504"/>
        <end position="1526"/>
    </location>
</feature>
<feature type="region of interest" description="Disordered" evidence="2">
    <location>
        <begin position="2003"/>
        <end position="2025"/>
    </location>
</feature>